<sequence length="58" mass="6492">MVPTPKASEAQGQNRSHFTASWSPVKLGDRIFIPTLTPLPSPSTHPLIQGCWRDFFQN</sequence>
<comment type="caution">
    <text evidence="2">The sequence shown here is derived from an EMBL/GenBank/DDBJ whole genome shotgun (WGS) entry which is preliminary data.</text>
</comment>
<dbReference type="Proteomes" id="UP001525961">
    <property type="component" value="Unassembled WGS sequence"/>
</dbReference>
<feature type="region of interest" description="Disordered" evidence="1">
    <location>
        <begin position="1"/>
        <end position="21"/>
    </location>
</feature>
<keyword evidence="3" id="KW-1185">Reference proteome</keyword>
<gene>
    <name evidence="2" type="ORF">NG792_09130</name>
</gene>
<reference evidence="2 3" key="1">
    <citation type="journal article" date="2022" name="Front. Microbiol.">
        <title>High genomic differentiation and limited gene flow indicate recent cryptic speciation within the genus Laspinema (cyanobacteria).</title>
        <authorList>
            <person name="Stanojkovic A."/>
            <person name="Skoupy S."/>
            <person name="Skaloud P."/>
            <person name="Dvorak P."/>
        </authorList>
    </citation>
    <scope>NUCLEOTIDE SEQUENCE [LARGE SCALE GENOMIC DNA]</scope>
    <source>
        <strain evidence="2 3">D3b</strain>
    </source>
</reference>
<evidence type="ECO:0000256" key="1">
    <source>
        <dbReference type="SAM" id="MobiDB-lite"/>
    </source>
</evidence>
<organism evidence="2 3">
    <name type="scientific">Laspinema olomoucense D3b</name>
    <dbReference type="NCBI Taxonomy" id="2953688"/>
    <lineage>
        <taxon>Bacteria</taxon>
        <taxon>Bacillati</taxon>
        <taxon>Cyanobacteriota</taxon>
        <taxon>Cyanophyceae</taxon>
        <taxon>Oscillatoriophycideae</taxon>
        <taxon>Oscillatoriales</taxon>
        <taxon>Laspinemataceae</taxon>
        <taxon>Laspinema</taxon>
        <taxon>Laspinema olomoucense</taxon>
    </lineage>
</organism>
<evidence type="ECO:0000313" key="3">
    <source>
        <dbReference type="Proteomes" id="UP001525961"/>
    </source>
</evidence>
<evidence type="ECO:0000313" key="2">
    <source>
        <dbReference type="EMBL" id="MCT7977867.1"/>
    </source>
</evidence>
<accession>A0ABT2N5L1</accession>
<feature type="compositionally biased region" description="Polar residues" evidence="1">
    <location>
        <begin position="10"/>
        <end position="21"/>
    </location>
</feature>
<protein>
    <submittedName>
        <fullName evidence="2">Uncharacterized protein</fullName>
    </submittedName>
</protein>
<name>A0ABT2N5L1_9CYAN</name>
<dbReference type="EMBL" id="JAMXFA010000009">
    <property type="protein sequence ID" value="MCT7977867.1"/>
    <property type="molecule type" value="Genomic_DNA"/>
</dbReference>
<dbReference type="RefSeq" id="WP_261200462.1">
    <property type="nucleotide sequence ID" value="NZ_JAMXFA010000009.1"/>
</dbReference>
<proteinExistence type="predicted"/>